<dbReference type="HOGENOM" id="CLU_019833_0_0_1"/>
<evidence type="ECO:0000256" key="4">
    <source>
        <dbReference type="ARBA" id="ARBA00023242"/>
    </source>
</evidence>
<keyword evidence="1" id="KW-0805">Transcription regulation</keyword>
<dbReference type="AlphaFoldDB" id="A0A0D2HWM0"/>
<keyword evidence="5" id="KW-0175">Coiled coil</keyword>
<keyword evidence="8" id="KW-1185">Reference proteome</keyword>
<keyword evidence="3" id="KW-0804">Transcription</keyword>
<dbReference type="PROSITE" id="PS50048">
    <property type="entry name" value="ZN2_CY6_FUNGAL_2"/>
    <property type="match status" value="1"/>
</dbReference>
<dbReference type="GO" id="GO:0000981">
    <property type="term" value="F:DNA-binding transcription factor activity, RNA polymerase II-specific"/>
    <property type="evidence" value="ECO:0007669"/>
    <property type="project" value="InterPro"/>
</dbReference>
<dbReference type="CDD" id="cd00067">
    <property type="entry name" value="GAL4"/>
    <property type="match status" value="1"/>
</dbReference>
<keyword evidence="2" id="KW-0238">DNA-binding</keyword>
<dbReference type="SMART" id="SM00066">
    <property type="entry name" value="GAL4"/>
    <property type="match status" value="1"/>
</dbReference>
<dbReference type="InterPro" id="IPR036864">
    <property type="entry name" value="Zn2-C6_fun-type_DNA-bd_sf"/>
</dbReference>
<dbReference type="SUPFAM" id="SSF57701">
    <property type="entry name" value="Zn2/Cys6 DNA-binding domain"/>
    <property type="match status" value="1"/>
</dbReference>
<dbReference type="PANTHER" id="PTHR47256">
    <property type="entry name" value="ZN(II)2CYS6 TRANSCRIPTION FACTOR (EUROFUNG)-RELATED"/>
    <property type="match status" value="1"/>
</dbReference>
<evidence type="ECO:0000256" key="1">
    <source>
        <dbReference type="ARBA" id="ARBA00023015"/>
    </source>
</evidence>
<evidence type="ECO:0000256" key="3">
    <source>
        <dbReference type="ARBA" id="ARBA00023163"/>
    </source>
</evidence>
<keyword evidence="4" id="KW-0539">Nucleus</keyword>
<evidence type="ECO:0000313" key="8">
    <source>
        <dbReference type="Proteomes" id="UP000053789"/>
    </source>
</evidence>
<dbReference type="InterPro" id="IPR053187">
    <property type="entry name" value="Notoamide_regulator"/>
</dbReference>
<protein>
    <recommendedName>
        <fullName evidence="6">Zn(2)-C6 fungal-type domain-containing protein</fullName>
    </recommendedName>
</protein>
<feature type="domain" description="Zn(2)-C6 fungal-type" evidence="6">
    <location>
        <begin position="43"/>
        <end position="73"/>
    </location>
</feature>
<feature type="coiled-coil region" evidence="5">
    <location>
        <begin position="76"/>
        <end position="110"/>
    </location>
</feature>
<dbReference type="GO" id="GO:0003677">
    <property type="term" value="F:DNA binding"/>
    <property type="evidence" value="ECO:0007669"/>
    <property type="project" value="UniProtKB-KW"/>
</dbReference>
<dbReference type="PANTHER" id="PTHR47256:SF1">
    <property type="entry name" value="ZN(II)2CYS6 TRANSCRIPTION FACTOR (EUROFUNG)"/>
    <property type="match status" value="1"/>
</dbReference>
<dbReference type="Pfam" id="PF00172">
    <property type="entry name" value="Zn_clus"/>
    <property type="match status" value="1"/>
</dbReference>
<dbReference type="VEuPathDB" id="FungiDB:Z519_03914"/>
<dbReference type="OrthoDB" id="103819at2759"/>
<gene>
    <name evidence="7" type="ORF">Z519_03914</name>
</gene>
<dbReference type="EMBL" id="KN846984">
    <property type="protein sequence ID" value="KIW95330.1"/>
    <property type="molecule type" value="Genomic_DNA"/>
</dbReference>
<evidence type="ECO:0000256" key="5">
    <source>
        <dbReference type="SAM" id="Coils"/>
    </source>
</evidence>
<organism evidence="7 8">
    <name type="scientific">Cladophialophora bantiana (strain ATCC 10958 / CBS 173.52 / CDC B-1940 / NIH 8579)</name>
    <name type="common">Xylohypha bantiana</name>
    <dbReference type="NCBI Taxonomy" id="1442370"/>
    <lineage>
        <taxon>Eukaryota</taxon>
        <taxon>Fungi</taxon>
        <taxon>Dikarya</taxon>
        <taxon>Ascomycota</taxon>
        <taxon>Pezizomycotina</taxon>
        <taxon>Eurotiomycetes</taxon>
        <taxon>Chaetothyriomycetidae</taxon>
        <taxon>Chaetothyriales</taxon>
        <taxon>Herpotrichiellaceae</taxon>
        <taxon>Cladophialophora</taxon>
    </lineage>
</organism>
<name>A0A0D2HWM0_CLAB1</name>
<proteinExistence type="predicted"/>
<dbReference type="Gene3D" id="4.10.240.10">
    <property type="entry name" value="Zn(2)-C6 fungal-type DNA-binding domain"/>
    <property type="match status" value="1"/>
</dbReference>
<dbReference type="RefSeq" id="XP_016621999.1">
    <property type="nucleotide sequence ID" value="XM_016761661.1"/>
</dbReference>
<dbReference type="GeneID" id="27696842"/>
<evidence type="ECO:0000256" key="2">
    <source>
        <dbReference type="ARBA" id="ARBA00023125"/>
    </source>
</evidence>
<evidence type="ECO:0000259" key="6">
    <source>
        <dbReference type="PROSITE" id="PS50048"/>
    </source>
</evidence>
<dbReference type="Proteomes" id="UP000053789">
    <property type="component" value="Unassembled WGS sequence"/>
</dbReference>
<dbReference type="CDD" id="cd12148">
    <property type="entry name" value="fungal_TF_MHR"/>
    <property type="match status" value="1"/>
</dbReference>
<reference evidence="7" key="1">
    <citation type="submission" date="2015-01" db="EMBL/GenBank/DDBJ databases">
        <title>The Genome Sequence of Cladophialophora bantiana CBS 173.52.</title>
        <authorList>
            <consortium name="The Broad Institute Genomics Platform"/>
            <person name="Cuomo C."/>
            <person name="de Hoog S."/>
            <person name="Gorbushina A."/>
            <person name="Stielow B."/>
            <person name="Teixiera M."/>
            <person name="Abouelleil A."/>
            <person name="Chapman S.B."/>
            <person name="Priest M."/>
            <person name="Young S.K."/>
            <person name="Wortman J."/>
            <person name="Nusbaum C."/>
            <person name="Birren B."/>
        </authorList>
    </citation>
    <scope>NUCLEOTIDE SEQUENCE [LARGE SCALE GENOMIC DNA]</scope>
    <source>
        <strain evidence="7">CBS 173.52</strain>
    </source>
</reference>
<dbReference type="GO" id="GO:0008270">
    <property type="term" value="F:zinc ion binding"/>
    <property type="evidence" value="ECO:0007669"/>
    <property type="project" value="InterPro"/>
</dbReference>
<dbReference type="PROSITE" id="PS00463">
    <property type="entry name" value="ZN2_CY6_FUNGAL_1"/>
    <property type="match status" value="1"/>
</dbReference>
<sequence length="694" mass="77652">MAKIAPDYRNLARALCASSRTTPEAAPAPSRGLKRKRPNTKVACNHCRLRKWACDGERPQCSSCRNAGVACVYSSMDKSETHIGILKRENDALRQRSDHLEELLDLLKNSPMDLAQMSLLKLRHADPASVVGLLRAGNPRNPLSEQKTARAYLPPTQSDLEFERMVRQPVAYPMLGMRTDNFPVMNMTPIFSENQILPAPIKNDPDALFIESCPKPAAVEHKETNRPSKVHIQIGPQPPPRFCVDPRLSGLSIEFWTNVSISNEFAAGAISLYLETDHPFLGLFDADLFIDSLQGYNSKDPSALRKSYEFQSEAQNLLTAGKLSDSLSNLAGLTLLWIGHICHGSGKDGLPSVDAGIKMAKRMRLFGVSDTLTPSDWFSNSREDRSAMAHTAWGCFNMSMVQTLYATSVVTKYPPMIPIPGETQALPGDDAGKFKIKFSGRGDTFQSFCKFWKTASGILLKYRPAEGEPNATLEFTLSEYRKIVALTNHLPETMSYLSGAASHVFVFQVWFHGLILDIFRPHIADKDQHGFSYFSRGASLPQEIFAASTRQLKQIILIYGNYPESSYNIWWHIALMYVANAVVKEREDPEWRPYFLLCLYHYNILGRCFGMVQWIVPGLLTIAVQSGAMRSSEAHYIKEEFRNHQSMNRPQGSGAGFVLDMDRAVTDWNAAQADKLAAEFEDLSLFNEFTDGIV</sequence>
<dbReference type="InterPro" id="IPR001138">
    <property type="entry name" value="Zn2Cys6_DnaBD"/>
</dbReference>
<evidence type="ECO:0000313" key="7">
    <source>
        <dbReference type="EMBL" id="KIW95330.1"/>
    </source>
</evidence>
<accession>A0A0D2HWM0</accession>